<name>A0A1I3U6X3_9BACL</name>
<dbReference type="STRING" id="46223.SAMN05421852_12214"/>
<dbReference type="OrthoDB" id="2990732at2"/>
<accession>A0A1I3U6X3</accession>
<reference evidence="1 2" key="1">
    <citation type="submission" date="2016-10" db="EMBL/GenBank/DDBJ databases">
        <authorList>
            <person name="de Groot N.N."/>
        </authorList>
    </citation>
    <scope>NUCLEOTIDE SEQUENCE [LARGE SCALE GENOMIC DNA]</scope>
    <source>
        <strain evidence="1 2">DSM 44778</strain>
    </source>
</reference>
<organism evidence="1 2">
    <name type="scientific">Thermoflavimicrobium dichotomicum</name>
    <dbReference type="NCBI Taxonomy" id="46223"/>
    <lineage>
        <taxon>Bacteria</taxon>
        <taxon>Bacillati</taxon>
        <taxon>Bacillota</taxon>
        <taxon>Bacilli</taxon>
        <taxon>Bacillales</taxon>
        <taxon>Thermoactinomycetaceae</taxon>
        <taxon>Thermoflavimicrobium</taxon>
    </lineage>
</organism>
<evidence type="ECO:0000313" key="2">
    <source>
        <dbReference type="Proteomes" id="UP000199545"/>
    </source>
</evidence>
<keyword evidence="2" id="KW-1185">Reference proteome</keyword>
<dbReference type="RefSeq" id="WP_093231398.1">
    <property type="nucleotide sequence ID" value="NZ_FORR01000022.1"/>
</dbReference>
<proteinExistence type="predicted"/>
<sequence length="193" mass="22671">MCGKFLPNEVDGKIYYVLQAIDAFKMGYKPMLLATESELDELLFHPFFIRHKHLYLFFHSEAHKRGFLKKTKGIPWNSLEFERILGLCLGMPPKAVDLYIRVKALGVAGKFEKMEELIKKRIGISFAGITCVCHVEDLVENAHWFWERYDFPELMQYPLEVWSKSDFHFVNYGDTTKLKEIQKEILEGEWRGS</sequence>
<protein>
    <submittedName>
        <fullName evidence="1">Uncharacterized protein</fullName>
    </submittedName>
</protein>
<evidence type="ECO:0000313" key="1">
    <source>
        <dbReference type="EMBL" id="SFJ78329.1"/>
    </source>
</evidence>
<dbReference type="Proteomes" id="UP000199545">
    <property type="component" value="Unassembled WGS sequence"/>
</dbReference>
<dbReference type="AlphaFoldDB" id="A0A1I3U6X3"/>
<gene>
    <name evidence="1" type="ORF">SAMN05421852_12214</name>
</gene>
<dbReference type="EMBL" id="FORR01000022">
    <property type="protein sequence ID" value="SFJ78329.1"/>
    <property type="molecule type" value="Genomic_DNA"/>
</dbReference>